<evidence type="ECO:0000259" key="2">
    <source>
        <dbReference type="Pfam" id="PF01593"/>
    </source>
</evidence>
<evidence type="ECO:0000313" key="3">
    <source>
        <dbReference type="EMBL" id="PPQ70504.1"/>
    </source>
</evidence>
<dbReference type="Gene3D" id="3.90.660.10">
    <property type="match status" value="2"/>
</dbReference>
<dbReference type="InterPro" id="IPR036188">
    <property type="entry name" value="FAD/NAD-bd_sf"/>
</dbReference>
<sequence>GNPLPSTTPCRLSLPCETWTALKSPSFSLKLPLKPQSNHGVTCSLTMTLKDGSSIRQKVTQCYIGKVQTVLEDTNPRVHVESLPYLQKLPHFQARTSPTARTASAARTTGTTTQLPPLPPVLDTGAFTWKEILDLDMFSASDDMRMISERSDSRVPSTGRVPMGEEAPPHRASPPPWYRVGIIGAGAAGLRTAMLLQKLGIPYDILEASNRSGGRMFTYNFAPDPNASHDGKHDYYDVGAMRFPENEANETTFALFEELGLKNKLNKYVFSNPDAIMLFNGKKATVSSTDGPGDHFNDVQGVDRKYIDMTATDLHGNTVHGADACASIAFDGFRKALVDDPEKGWQKLMEYDWASTRAYMAQGPKFPLSVIQWMEDRNDSTGAYDQALSETILDSLAFDDPTKDVQWKCIEGGTEVLAKAMVDSLIVKPKYNHQVTSIEGPILLTPDECFPTSSITHRDWQHNVAFPFMKVDVIGKGVQFYSHVVSTVPFSNLSMINTDDVKMTYAQRQAIRSLTYGPSVKIGIKFKSRWWEQNGQKMKGGSSYTDRPIRVVVYPSYGIGEDGPGVLMVSYTWTQDALRLGSLVKTPDWSEQLDPERIRPPSEELLLQRVYEDLSIMHDITVQQLKDDTLDYHAFNWYSNPYTMGAYAFFGPGQFSTIYKSVIEPTARGRFHFAGEVASAHHAWIAGALDSATRVVNEILQLDFPWLLPKFQEEHGISVVFSDKEQAKTQFTKGIFAEELEEAELRAI</sequence>
<accession>A0A409VW57</accession>
<evidence type="ECO:0000256" key="1">
    <source>
        <dbReference type="SAM" id="MobiDB-lite"/>
    </source>
</evidence>
<feature type="region of interest" description="Disordered" evidence="1">
    <location>
        <begin position="150"/>
        <end position="173"/>
    </location>
</feature>
<dbReference type="GO" id="GO:0009063">
    <property type="term" value="P:amino acid catabolic process"/>
    <property type="evidence" value="ECO:0007669"/>
    <property type="project" value="TreeGrafter"/>
</dbReference>
<feature type="region of interest" description="Disordered" evidence="1">
    <location>
        <begin position="96"/>
        <end position="119"/>
    </location>
</feature>
<dbReference type="AlphaFoldDB" id="A0A409VW57"/>
<gene>
    <name evidence="3" type="ORF">CVT24_013274</name>
</gene>
<dbReference type="GO" id="GO:0001716">
    <property type="term" value="F:L-amino-acid oxidase activity"/>
    <property type="evidence" value="ECO:0007669"/>
    <property type="project" value="TreeGrafter"/>
</dbReference>
<dbReference type="OrthoDB" id="5046242at2759"/>
<dbReference type="Proteomes" id="UP000284842">
    <property type="component" value="Unassembled WGS sequence"/>
</dbReference>
<feature type="domain" description="Amine oxidase" evidence="2">
    <location>
        <begin position="188"/>
        <end position="700"/>
    </location>
</feature>
<dbReference type="EMBL" id="NHTK01005951">
    <property type="protein sequence ID" value="PPQ70504.1"/>
    <property type="molecule type" value="Genomic_DNA"/>
</dbReference>
<dbReference type="InterPro" id="IPR002937">
    <property type="entry name" value="Amino_oxidase"/>
</dbReference>
<reference evidence="3 4" key="1">
    <citation type="journal article" date="2018" name="Evol. Lett.">
        <title>Horizontal gene cluster transfer increased hallucinogenic mushroom diversity.</title>
        <authorList>
            <person name="Reynolds H.T."/>
            <person name="Vijayakumar V."/>
            <person name="Gluck-Thaler E."/>
            <person name="Korotkin H.B."/>
            <person name="Matheny P.B."/>
            <person name="Slot J.C."/>
        </authorList>
    </citation>
    <scope>NUCLEOTIDE SEQUENCE [LARGE SCALE GENOMIC DNA]</scope>
    <source>
        <strain evidence="3 4">2629</strain>
    </source>
</reference>
<dbReference type="InterPro" id="IPR050281">
    <property type="entry name" value="Flavin_monoamine_oxidase"/>
</dbReference>
<evidence type="ECO:0000313" key="4">
    <source>
        <dbReference type="Proteomes" id="UP000284842"/>
    </source>
</evidence>
<dbReference type="Pfam" id="PF01593">
    <property type="entry name" value="Amino_oxidase"/>
    <property type="match status" value="1"/>
</dbReference>
<comment type="caution">
    <text evidence="3">The sequence shown here is derived from an EMBL/GenBank/DDBJ whole genome shotgun (WGS) entry which is preliminary data.</text>
</comment>
<feature type="non-terminal residue" evidence="3">
    <location>
        <position position="1"/>
    </location>
</feature>
<dbReference type="SUPFAM" id="SSF51905">
    <property type="entry name" value="FAD/NAD(P)-binding domain"/>
    <property type="match status" value="1"/>
</dbReference>
<dbReference type="Gene3D" id="3.50.50.60">
    <property type="entry name" value="FAD/NAD(P)-binding domain"/>
    <property type="match status" value="1"/>
</dbReference>
<protein>
    <recommendedName>
        <fullName evidence="2">Amine oxidase domain-containing protein</fullName>
    </recommendedName>
</protein>
<dbReference type="Gene3D" id="1.10.10.1620">
    <property type="match status" value="1"/>
</dbReference>
<dbReference type="PANTHER" id="PTHR10742">
    <property type="entry name" value="FLAVIN MONOAMINE OXIDASE"/>
    <property type="match status" value="1"/>
</dbReference>
<dbReference type="InParanoid" id="A0A409VW57"/>
<feature type="compositionally biased region" description="Low complexity" evidence="1">
    <location>
        <begin position="96"/>
        <end position="115"/>
    </location>
</feature>
<name>A0A409VW57_9AGAR</name>
<dbReference type="PANTHER" id="PTHR10742:SF342">
    <property type="entry name" value="AMINE OXIDASE"/>
    <property type="match status" value="1"/>
</dbReference>
<dbReference type="SUPFAM" id="SSF54373">
    <property type="entry name" value="FAD-linked reductases, C-terminal domain"/>
    <property type="match status" value="1"/>
</dbReference>
<organism evidence="3 4">
    <name type="scientific">Panaeolus cyanescens</name>
    <dbReference type="NCBI Taxonomy" id="181874"/>
    <lineage>
        <taxon>Eukaryota</taxon>
        <taxon>Fungi</taxon>
        <taxon>Dikarya</taxon>
        <taxon>Basidiomycota</taxon>
        <taxon>Agaricomycotina</taxon>
        <taxon>Agaricomycetes</taxon>
        <taxon>Agaricomycetidae</taxon>
        <taxon>Agaricales</taxon>
        <taxon>Agaricineae</taxon>
        <taxon>Galeropsidaceae</taxon>
        <taxon>Panaeolus</taxon>
    </lineage>
</organism>
<keyword evidence="4" id="KW-1185">Reference proteome</keyword>
<dbReference type="STRING" id="181874.A0A409VW57"/>
<proteinExistence type="predicted"/>